<feature type="transmembrane region" description="Helical" evidence="14">
    <location>
        <begin position="171"/>
        <end position="192"/>
    </location>
</feature>
<name>A0A3Q1AJL7_AMPOC</name>
<accession>A0A3Q1AJL7</accession>
<dbReference type="SUPFAM" id="SSF81321">
    <property type="entry name" value="Family A G protein-coupled receptor-like"/>
    <property type="match status" value="1"/>
</dbReference>
<dbReference type="InterPro" id="IPR000276">
    <property type="entry name" value="GPCR_Rhodpsn"/>
</dbReference>
<evidence type="ECO:0000313" key="16">
    <source>
        <dbReference type="Ensembl" id="ENSAOCP00000001302.2"/>
    </source>
</evidence>
<evidence type="ECO:0000256" key="1">
    <source>
        <dbReference type="ARBA" id="ARBA00004651"/>
    </source>
</evidence>
<dbReference type="PANTHER" id="PTHR11866">
    <property type="entry name" value="G-PROTEIN COUPLED RECEPTOR FAMILY 1 MEMBER"/>
    <property type="match status" value="1"/>
</dbReference>
<feature type="domain" description="G-protein coupled receptors family 1 profile" evidence="15">
    <location>
        <begin position="61"/>
        <end position="344"/>
    </location>
</feature>
<dbReference type="GO" id="GO:0004960">
    <property type="term" value="F:thromboxane receptor activity"/>
    <property type="evidence" value="ECO:0007669"/>
    <property type="project" value="InterPro"/>
</dbReference>
<keyword evidence="17" id="KW-1185">Reference proteome</keyword>
<sequence length="383" mass="42019">MAFSSLIASFPTSSTPPILQQNLKMNSSDQPSPWLNNSASPPLQPPGLWMSCFTMIFGAISNLTALGILAKTHVRFRRHSKAPFFLLTVALLLADLGGHVVPGAFALYLHVHQRYKTQAMKPTSIFCHIFGACMVFFGLCPLLFGCAMAVERCVAITQPFFHASMISVAHARRVVFFLSSLALVLAVLPLFAVGTYTTQFPGTWCFLPIHDPQSAADTNLALAFSSLGLTALTFSLLCNILSGLVLLQTRMKSHSVITKPAVRCDHRTSSASSSSLFCSLDVEMMTQLAAITVVLCVCWSPFLIHILVVQLNQSHRASGPVKDGFLLLGLRMASWNQILDPWVYILLRRTVLFRLCCGVYTRRNTVTANSSCAEARRQAFSLQ</sequence>
<keyword evidence="6 14" id="KW-1133">Transmembrane helix</keyword>
<dbReference type="InterPro" id="IPR017452">
    <property type="entry name" value="GPCR_Rhodpsn_7TM"/>
</dbReference>
<evidence type="ECO:0000259" key="15">
    <source>
        <dbReference type="PROSITE" id="PS50262"/>
    </source>
</evidence>
<evidence type="ECO:0000256" key="12">
    <source>
        <dbReference type="ARBA" id="ARBA00023224"/>
    </source>
</evidence>
<dbReference type="PANTHER" id="PTHR11866:SF33">
    <property type="entry name" value="THROMBOXANE A2 RECEPTOR"/>
    <property type="match status" value="1"/>
</dbReference>
<organism evidence="16 17">
    <name type="scientific">Amphiprion ocellaris</name>
    <name type="common">Clown anemonefish</name>
    <dbReference type="NCBI Taxonomy" id="80972"/>
    <lineage>
        <taxon>Eukaryota</taxon>
        <taxon>Metazoa</taxon>
        <taxon>Chordata</taxon>
        <taxon>Craniata</taxon>
        <taxon>Vertebrata</taxon>
        <taxon>Euteleostomi</taxon>
        <taxon>Actinopterygii</taxon>
        <taxon>Neopterygii</taxon>
        <taxon>Teleostei</taxon>
        <taxon>Neoteleostei</taxon>
        <taxon>Acanthomorphata</taxon>
        <taxon>Ovalentaria</taxon>
        <taxon>Pomacentridae</taxon>
        <taxon>Amphiprion</taxon>
    </lineage>
</organism>
<evidence type="ECO:0000256" key="7">
    <source>
        <dbReference type="ARBA" id="ARBA00023040"/>
    </source>
</evidence>
<feature type="transmembrane region" description="Helical" evidence="14">
    <location>
        <begin position="82"/>
        <end position="109"/>
    </location>
</feature>
<keyword evidence="3" id="KW-1003">Cell membrane</keyword>
<dbReference type="GO" id="GO:0004957">
    <property type="term" value="F:prostaglandin E receptor activity"/>
    <property type="evidence" value="ECO:0007669"/>
    <property type="project" value="TreeGrafter"/>
</dbReference>
<evidence type="ECO:0000256" key="10">
    <source>
        <dbReference type="ARBA" id="ARBA00023170"/>
    </source>
</evidence>
<evidence type="ECO:0000256" key="4">
    <source>
        <dbReference type="ARBA" id="ARBA00022553"/>
    </source>
</evidence>
<dbReference type="InterPro" id="IPR001105">
    <property type="entry name" value="Thbox_rcpt"/>
</dbReference>
<dbReference type="Gene3D" id="1.20.1070.10">
    <property type="entry name" value="Rhodopsin 7-helix transmembrane proteins"/>
    <property type="match status" value="1"/>
</dbReference>
<protein>
    <recommendedName>
        <fullName evidence="2">Thromboxane A2 receptor</fullName>
    </recommendedName>
    <alternativeName>
        <fullName evidence="13">Prostanoid TP receptor</fullName>
    </alternativeName>
</protein>
<dbReference type="GO" id="GO:0004958">
    <property type="term" value="F:prostaglandin F receptor activity"/>
    <property type="evidence" value="ECO:0007669"/>
    <property type="project" value="Ensembl"/>
</dbReference>
<evidence type="ECO:0000256" key="13">
    <source>
        <dbReference type="ARBA" id="ARBA00029815"/>
    </source>
</evidence>
<keyword evidence="9" id="KW-1015">Disulfide bond</keyword>
<keyword evidence="11" id="KW-0325">Glycoprotein</keyword>
<dbReference type="AlphaFoldDB" id="A0A3Q1AJL7"/>
<keyword evidence="10" id="KW-0675">Receptor</keyword>
<keyword evidence="12" id="KW-0807">Transducer</keyword>
<evidence type="ECO:0000256" key="2">
    <source>
        <dbReference type="ARBA" id="ARBA00017628"/>
    </source>
</evidence>
<dbReference type="GeneTree" id="ENSGT01030000234559"/>
<dbReference type="Proteomes" id="UP001501940">
    <property type="component" value="Chromosome 19"/>
</dbReference>
<feature type="transmembrane region" description="Helical" evidence="14">
    <location>
        <begin position="220"/>
        <end position="247"/>
    </location>
</feature>
<dbReference type="STRING" id="80972.ENSAOCP00000001302"/>
<dbReference type="InterPro" id="IPR008365">
    <property type="entry name" value="Prostanoid_rcpt"/>
</dbReference>
<dbReference type="GO" id="GO:0006954">
    <property type="term" value="P:inflammatory response"/>
    <property type="evidence" value="ECO:0007669"/>
    <property type="project" value="TreeGrafter"/>
</dbReference>
<feature type="transmembrane region" description="Helical" evidence="14">
    <location>
        <begin position="129"/>
        <end position="150"/>
    </location>
</feature>
<evidence type="ECO:0000256" key="8">
    <source>
        <dbReference type="ARBA" id="ARBA00023136"/>
    </source>
</evidence>
<dbReference type="FunFam" id="1.20.1070.10:FF:000163">
    <property type="entry name" value="Thromboxane A2 receptor"/>
    <property type="match status" value="1"/>
</dbReference>
<dbReference type="GO" id="GO:0005886">
    <property type="term" value="C:plasma membrane"/>
    <property type="evidence" value="ECO:0007669"/>
    <property type="project" value="UniProtKB-SubCell"/>
</dbReference>
<dbReference type="PRINTS" id="PR00429">
    <property type="entry name" value="THROMBOXANER"/>
</dbReference>
<evidence type="ECO:0000256" key="14">
    <source>
        <dbReference type="SAM" id="Phobius"/>
    </source>
</evidence>
<keyword evidence="7" id="KW-0297">G-protein coupled receptor</keyword>
<feature type="transmembrane region" description="Helical" evidence="14">
    <location>
        <begin position="288"/>
        <end position="308"/>
    </location>
</feature>
<proteinExistence type="predicted"/>
<comment type="subcellular location">
    <subcellularLocation>
        <location evidence="1">Cell membrane</location>
        <topology evidence="1">Multi-pass membrane protein</topology>
    </subcellularLocation>
</comment>
<keyword evidence="5 14" id="KW-0812">Transmembrane</keyword>
<dbReference type="Pfam" id="PF00001">
    <property type="entry name" value="7tm_1"/>
    <property type="match status" value="1"/>
</dbReference>
<dbReference type="Ensembl" id="ENSAOCT00000013460.2">
    <property type="protein sequence ID" value="ENSAOCP00000001302.2"/>
    <property type="gene ID" value="ENSAOCG00000004263.2"/>
</dbReference>
<evidence type="ECO:0000256" key="6">
    <source>
        <dbReference type="ARBA" id="ARBA00022989"/>
    </source>
</evidence>
<evidence type="ECO:0000256" key="3">
    <source>
        <dbReference type="ARBA" id="ARBA00022475"/>
    </source>
</evidence>
<dbReference type="PRINTS" id="PR01788">
    <property type="entry name" value="PROSTANOIDR"/>
</dbReference>
<dbReference type="GO" id="GO:0007204">
    <property type="term" value="P:positive regulation of cytosolic calcium ion concentration"/>
    <property type="evidence" value="ECO:0007669"/>
    <property type="project" value="TreeGrafter"/>
</dbReference>
<evidence type="ECO:0000256" key="9">
    <source>
        <dbReference type="ARBA" id="ARBA00023157"/>
    </source>
</evidence>
<reference evidence="16 17" key="1">
    <citation type="submission" date="2022-01" db="EMBL/GenBank/DDBJ databases">
        <title>A chromosome-scale genome assembly of the false clownfish, Amphiprion ocellaris.</title>
        <authorList>
            <person name="Ryu T."/>
        </authorList>
    </citation>
    <scope>NUCLEOTIDE SEQUENCE [LARGE SCALE GENOMIC DNA]</scope>
</reference>
<feature type="transmembrane region" description="Helical" evidence="14">
    <location>
        <begin position="48"/>
        <end position="70"/>
    </location>
</feature>
<evidence type="ECO:0000256" key="11">
    <source>
        <dbReference type="ARBA" id="ARBA00023180"/>
    </source>
</evidence>
<evidence type="ECO:0000313" key="17">
    <source>
        <dbReference type="Proteomes" id="UP001501940"/>
    </source>
</evidence>
<reference evidence="16" key="3">
    <citation type="submission" date="2025-09" db="UniProtKB">
        <authorList>
            <consortium name="Ensembl"/>
        </authorList>
    </citation>
    <scope>IDENTIFICATION</scope>
</reference>
<dbReference type="PROSITE" id="PS50262">
    <property type="entry name" value="G_PROTEIN_RECEP_F1_2"/>
    <property type="match status" value="1"/>
</dbReference>
<reference evidence="16" key="2">
    <citation type="submission" date="2025-08" db="UniProtKB">
        <authorList>
            <consortium name="Ensembl"/>
        </authorList>
    </citation>
    <scope>IDENTIFICATION</scope>
</reference>
<dbReference type="OMA" id="CHIFGAC"/>
<keyword evidence="4" id="KW-0597">Phosphoprotein</keyword>
<dbReference type="GO" id="GO:0007189">
    <property type="term" value="P:adenylate cyclase-activating G protein-coupled receptor signaling pathway"/>
    <property type="evidence" value="ECO:0007669"/>
    <property type="project" value="TreeGrafter"/>
</dbReference>
<keyword evidence="8 14" id="KW-0472">Membrane</keyword>
<dbReference type="PROSITE" id="PS00237">
    <property type="entry name" value="G_PROTEIN_RECEP_F1_1"/>
    <property type="match status" value="1"/>
</dbReference>
<evidence type="ECO:0000256" key="5">
    <source>
        <dbReference type="ARBA" id="ARBA00022692"/>
    </source>
</evidence>